<evidence type="ECO:0000256" key="1">
    <source>
        <dbReference type="SAM" id="MobiDB-lite"/>
    </source>
</evidence>
<keyword evidence="2" id="KW-0472">Membrane</keyword>
<feature type="compositionally biased region" description="Basic and acidic residues" evidence="1">
    <location>
        <begin position="323"/>
        <end position="335"/>
    </location>
</feature>
<evidence type="ECO:0000256" key="2">
    <source>
        <dbReference type="SAM" id="Phobius"/>
    </source>
</evidence>
<name>A0AAW0BDW2_9AGAR</name>
<accession>A0AAW0BDW2</accession>
<feature type="transmembrane region" description="Helical" evidence="2">
    <location>
        <begin position="138"/>
        <end position="157"/>
    </location>
</feature>
<feature type="transmembrane region" description="Helical" evidence="2">
    <location>
        <begin position="360"/>
        <end position="382"/>
    </location>
</feature>
<feature type="transmembrane region" description="Helical" evidence="2">
    <location>
        <begin position="106"/>
        <end position="126"/>
    </location>
</feature>
<keyword evidence="2" id="KW-1133">Transmembrane helix</keyword>
<organism evidence="3 4">
    <name type="scientific">Paramarasmius palmivorus</name>
    <dbReference type="NCBI Taxonomy" id="297713"/>
    <lineage>
        <taxon>Eukaryota</taxon>
        <taxon>Fungi</taxon>
        <taxon>Dikarya</taxon>
        <taxon>Basidiomycota</taxon>
        <taxon>Agaricomycotina</taxon>
        <taxon>Agaricomycetes</taxon>
        <taxon>Agaricomycetidae</taxon>
        <taxon>Agaricales</taxon>
        <taxon>Marasmiineae</taxon>
        <taxon>Marasmiaceae</taxon>
        <taxon>Paramarasmius</taxon>
    </lineage>
</organism>
<gene>
    <name evidence="3" type="ORF">VNI00_016800</name>
</gene>
<evidence type="ECO:0000313" key="4">
    <source>
        <dbReference type="Proteomes" id="UP001383192"/>
    </source>
</evidence>
<feature type="transmembrane region" description="Helical" evidence="2">
    <location>
        <begin position="225"/>
        <end position="245"/>
    </location>
</feature>
<feature type="compositionally biased region" description="Low complexity" evidence="1">
    <location>
        <begin position="308"/>
        <end position="317"/>
    </location>
</feature>
<evidence type="ECO:0000313" key="3">
    <source>
        <dbReference type="EMBL" id="KAK7023385.1"/>
    </source>
</evidence>
<dbReference type="AlphaFoldDB" id="A0AAW0BDW2"/>
<protein>
    <recommendedName>
        <fullName evidence="5">Transmembrane protein</fullName>
    </recommendedName>
</protein>
<reference evidence="3 4" key="1">
    <citation type="submission" date="2024-01" db="EMBL/GenBank/DDBJ databases">
        <title>A draft genome for a cacao thread blight-causing isolate of Paramarasmius palmivorus.</title>
        <authorList>
            <person name="Baruah I.K."/>
            <person name="Bukari Y."/>
            <person name="Amoako-Attah I."/>
            <person name="Meinhardt L.W."/>
            <person name="Bailey B.A."/>
            <person name="Cohen S.P."/>
        </authorList>
    </citation>
    <scope>NUCLEOTIDE SEQUENCE [LARGE SCALE GENOMIC DNA]</scope>
    <source>
        <strain evidence="3 4">GH-12</strain>
    </source>
</reference>
<comment type="caution">
    <text evidence="3">The sequence shown here is derived from an EMBL/GenBank/DDBJ whole genome shotgun (WGS) entry which is preliminary data.</text>
</comment>
<feature type="region of interest" description="Disordered" evidence="1">
    <location>
        <begin position="308"/>
        <end position="335"/>
    </location>
</feature>
<feature type="transmembrane region" description="Helical" evidence="2">
    <location>
        <begin position="285"/>
        <end position="304"/>
    </location>
</feature>
<keyword evidence="2" id="KW-0812">Transmembrane</keyword>
<dbReference type="Proteomes" id="UP001383192">
    <property type="component" value="Unassembled WGS sequence"/>
</dbReference>
<proteinExistence type="predicted"/>
<keyword evidence="4" id="KW-1185">Reference proteome</keyword>
<feature type="transmembrane region" description="Helical" evidence="2">
    <location>
        <begin position="169"/>
        <end position="186"/>
    </location>
</feature>
<feature type="transmembrane region" description="Helical" evidence="2">
    <location>
        <begin position="68"/>
        <end position="86"/>
    </location>
</feature>
<dbReference type="EMBL" id="JAYKXP010000141">
    <property type="protein sequence ID" value="KAK7023385.1"/>
    <property type="molecule type" value="Genomic_DNA"/>
</dbReference>
<sequence>MNSSSEHDSQKLPAPAAGKPETMALLGYDDRSKSLVHINYLPYLILFKETNSDSSDTTEDNSKQRKHLALITTALLLLLLADIGLLNFSSQSFREDFLKPTALIHYVWASFGFAICGLCYAVWVICSAPVLSSCFFEVFLLGIFAAFSAGVLGPVLLRTLLLRILPSAVTYGCSLGYLVIAIFTMISRKPKRSVDGEFAVKDLESKGKLRLDVHDMHAWLQRKMWLCYHMGMLCYLTNIMLFSSLRPISSAPDPTFSDSKTDMLSIPPPFIINVSESITDTLHTIVGYSAGAGFLCVFISLLAIPPGSSSSKAAPKATAENVDVAKEKPSADQEFEDHMKTKQTDVNDEDMARFHVKCKIIQSFIVCSGTFLVVGIGAVAGAKLFG</sequence>
<evidence type="ECO:0008006" key="5">
    <source>
        <dbReference type="Google" id="ProtNLM"/>
    </source>
</evidence>